<dbReference type="Proteomes" id="UP000822688">
    <property type="component" value="Chromosome 11"/>
</dbReference>
<dbReference type="AlphaFoldDB" id="A0A8T0GCX8"/>
<keyword evidence="2" id="KW-1185">Reference proteome</keyword>
<proteinExistence type="predicted"/>
<gene>
    <name evidence="1" type="ORF">KC19_11G034700</name>
</gene>
<accession>A0A8T0GCX8</accession>
<sequence length="128" mass="14261">MSRLTLIGQGVALVWESILGMQFVCALLTGVDSGRLYEAKEDHCWSNSNFEALLCHYKWKSVLWLNSRDSEAPRPRSTRATSPGPKSINVKIQPALSVSSTLNRLHILFEPELTLTTVAETHRGLVVL</sequence>
<dbReference type="EMBL" id="CM026432">
    <property type="protein sequence ID" value="KAG0556204.1"/>
    <property type="molecule type" value="Genomic_DNA"/>
</dbReference>
<evidence type="ECO:0000313" key="2">
    <source>
        <dbReference type="Proteomes" id="UP000822688"/>
    </source>
</evidence>
<evidence type="ECO:0000313" key="1">
    <source>
        <dbReference type="EMBL" id="KAG0556204.1"/>
    </source>
</evidence>
<reference evidence="1 2" key="1">
    <citation type="submission" date="2020-06" db="EMBL/GenBank/DDBJ databases">
        <title>WGS assembly of Ceratodon purpureus strain R40.</title>
        <authorList>
            <person name="Carey S.B."/>
            <person name="Jenkins J."/>
            <person name="Shu S."/>
            <person name="Lovell J.T."/>
            <person name="Sreedasyam A."/>
            <person name="Maumus F."/>
            <person name="Tiley G.P."/>
            <person name="Fernandez-Pozo N."/>
            <person name="Barry K."/>
            <person name="Chen C."/>
            <person name="Wang M."/>
            <person name="Lipzen A."/>
            <person name="Daum C."/>
            <person name="Saski C.A."/>
            <person name="Payton A.C."/>
            <person name="Mcbreen J.C."/>
            <person name="Conrad R.E."/>
            <person name="Kollar L.M."/>
            <person name="Olsson S."/>
            <person name="Huttunen S."/>
            <person name="Landis J.B."/>
            <person name="Wickett N.J."/>
            <person name="Johnson M.G."/>
            <person name="Rensing S.A."/>
            <person name="Grimwood J."/>
            <person name="Schmutz J."/>
            <person name="Mcdaniel S.F."/>
        </authorList>
    </citation>
    <scope>NUCLEOTIDE SEQUENCE [LARGE SCALE GENOMIC DNA]</scope>
    <source>
        <strain evidence="1 2">R40</strain>
    </source>
</reference>
<organism evidence="1 2">
    <name type="scientific">Ceratodon purpureus</name>
    <name type="common">Fire moss</name>
    <name type="synonym">Dicranum purpureum</name>
    <dbReference type="NCBI Taxonomy" id="3225"/>
    <lineage>
        <taxon>Eukaryota</taxon>
        <taxon>Viridiplantae</taxon>
        <taxon>Streptophyta</taxon>
        <taxon>Embryophyta</taxon>
        <taxon>Bryophyta</taxon>
        <taxon>Bryophytina</taxon>
        <taxon>Bryopsida</taxon>
        <taxon>Dicranidae</taxon>
        <taxon>Pseudoditrichales</taxon>
        <taxon>Ditrichaceae</taxon>
        <taxon>Ceratodon</taxon>
    </lineage>
</organism>
<protein>
    <submittedName>
        <fullName evidence="1">Uncharacterized protein</fullName>
    </submittedName>
</protein>
<comment type="caution">
    <text evidence="1">The sequence shown here is derived from an EMBL/GenBank/DDBJ whole genome shotgun (WGS) entry which is preliminary data.</text>
</comment>
<name>A0A8T0GCX8_CERPU</name>